<feature type="region of interest" description="Disordered" evidence="1">
    <location>
        <begin position="1"/>
        <end position="39"/>
    </location>
</feature>
<feature type="compositionally biased region" description="Basic and acidic residues" evidence="1">
    <location>
        <begin position="27"/>
        <end position="37"/>
    </location>
</feature>
<evidence type="ECO:0000313" key="3">
    <source>
        <dbReference type="Proteomes" id="UP001138802"/>
    </source>
</evidence>
<proteinExistence type="predicted"/>
<reference evidence="2 3" key="1">
    <citation type="journal article" date="2020" name="Microorganisms">
        <title>Osmotic Adaptation and Compatible Solute Biosynthesis of Phototrophic Bacteria as Revealed from Genome Analyses.</title>
        <authorList>
            <person name="Imhoff J.F."/>
            <person name="Rahn T."/>
            <person name="Kunzel S."/>
            <person name="Keller A."/>
            <person name="Neulinger S.C."/>
        </authorList>
    </citation>
    <scope>NUCLEOTIDE SEQUENCE [LARGE SCALE GENOMIC DNA]</scope>
    <source>
        <strain evidence="2 3">DSM 21303</strain>
    </source>
</reference>
<name>A0A9X0WF66_9GAMM</name>
<evidence type="ECO:0000256" key="1">
    <source>
        <dbReference type="SAM" id="MobiDB-lite"/>
    </source>
</evidence>
<accession>A0A9X0WF66</accession>
<dbReference type="EMBL" id="NRSD01000001">
    <property type="protein sequence ID" value="MBK1643438.1"/>
    <property type="molecule type" value="Genomic_DNA"/>
</dbReference>
<keyword evidence="3" id="KW-1185">Reference proteome</keyword>
<sequence>MVQSQNHPTIATTDLVRNAETGSHPDAQSHRPTDDPAIHFPECLSGSRPELECTGHLEAVSTGFIPLY</sequence>
<evidence type="ECO:0000313" key="2">
    <source>
        <dbReference type="EMBL" id="MBK1643438.1"/>
    </source>
</evidence>
<gene>
    <name evidence="2" type="ORF">CKO25_01950</name>
</gene>
<feature type="compositionally biased region" description="Polar residues" evidence="1">
    <location>
        <begin position="1"/>
        <end position="12"/>
    </location>
</feature>
<dbReference type="Proteomes" id="UP001138802">
    <property type="component" value="Unassembled WGS sequence"/>
</dbReference>
<comment type="caution">
    <text evidence="2">The sequence shown here is derived from an EMBL/GenBank/DDBJ whole genome shotgun (WGS) entry which is preliminary data.</text>
</comment>
<organism evidence="2 3">
    <name type="scientific">Thiocapsa imhoffii</name>
    <dbReference type="NCBI Taxonomy" id="382777"/>
    <lineage>
        <taxon>Bacteria</taxon>
        <taxon>Pseudomonadati</taxon>
        <taxon>Pseudomonadota</taxon>
        <taxon>Gammaproteobacteria</taxon>
        <taxon>Chromatiales</taxon>
        <taxon>Chromatiaceae</taxon>
        <taxon>Thiocapsa</taxon>
    </lineage>
</organism>
<protein>
    <submittedName>
        <fullName evidence="2">Uncharacterized protein</fullName>
    </submittedName>
</protein>
<dbReference type="AlphaFoldDB" id="A0A9X0WF66"/>